<sequence>MSTMRELTIAELDTVSGGCGGWQPQHSGGCHPAPSCGPQVSLSGMIGAYAGYLAGMYNVGADYFNHASCSTISSAWQNVGADMKLGYSTTASMSVKDAMGFLQSTISSIQGAQSWGNCGCLLAENTISFPASSGGGFG</sequence>
<evidence type="ECO:0000313" key="2">
    <source>
        <dbReference type="Proteomes" id="UP000597459"/>
    </source>
</evidence>
<dbReference type="AlphaFoldDB" id="A0A967ECX8"/>
<accession>A0A967ECX8</accession>
<evidence type="ECO:0000313" key="1">
    <source>
        <dbReference type="EMBL" id="NHO53736.1"/>
    </source>
</evidence>
<proteinExistence type="predicted"/>
<dbReference type="RefSeq" id="WP_166314350.1">
    <property type="nucleotide sequence ID" value="NZ_WOTH01000011.1"/>
</dbReference>
<reference evidence="1" key="1">
    <citation type="submission" date="2019-11" db="EMBL/GenBank/DDBJ databases">
        <title>Description of new Acetobacter species.</title>
        <authorList>
            <person name="Cleenwerck I."/>
            <person name="Sombolestani A.S."/>
        </authorList>
    </citation>
    <scope>NUCLEOTIDE SEQUENCE</scope>
    <source>
        <strain evidence="1">LMG 1626</strain>
    </source>
</reference>
<dbReference type="Proteomes" id="UP000597459">
    <property type="component" value="Unassembled WGS sequence"/>
</dbReference>
<keyword evidence="2" id="KW-1185">Reference proteome</keyword>
<protein>
    <recommendedName>
        <fullName evidence="3">Bacteriocin</fullName>
    </recommendedName>
</protein>
<evidence type="ECO:0008006" key="3">
    <source>
        <dbReference type="Google" id="ProtNLM"/>
    </source>
</evidence>
<organism evidence="1 2">
    <name type="scientific">Acetobacter estunensis</name>
    <dbReference type="NCBI Taxonomy" id="104097"/>
    <lineage>
        <taxon>Bacteria</taxon>
        <taxon>Pseudomonadati</taxon>
        <taxon>Pseudomonadota</taxon>
        <taxon>Alphaproteobacteria</taxon>
        <taxon>Acetobacterales</taxon>
        <taxon>Acetobacteraceae</taxon>
        <taxon>Acetobacter</taxon>
    </lineage>
</organism>
<comment type="caution">
    <text evidence="1">The sequence shown here is derived from an EMBL/GenBank/DDBJ whole genome shotgun (WGS) entry which is preliminary data.</text>
</comment>
<dbReference type="EMBL" id="WOTH01000011">
    <property type="protein sequence ID" value="NHO53736.1"/>
    <property type="molecule type" value="Genomic_DNA"/>
</dbReference>
<gene>
    <name evidence="1" type="ORF">GOB87_07130</name>
</gene>
<name>A0A967ECX8_9PROT</name>